<sequence length="270" mass="30046">MQGYGRDWHDCLGEASMLKNHYLVAFVALSVSFIFGSCSSIYMPNVPATPMFRHQGEGYLSGHVNLKGNASGTVAVSLTDHVALLGNASTVNHGRESNTHFRQWLAEGAVGYFTEIGKSKRQILEIYGGYGLGNSRELDQRASIRDYEVVGNRKMDFDKIFLQVNYSSTTKGRLNLFGGKRVLNYGTAIRVSRVGMTDFWLDDVQADKEENLFIEPVFFTRMELLKGLQLQYTTGFNIGVVNNSYLKAGNSIFTLGVAYNFGRATGKKKK</sequence>
<evidence type="ECO:0000256" key="1">
    <source>
        <dbReference type="SAM" id="Phobius"/>
    </source>
</evidence>
<protein>
    <submittedName>
        <fullName evidence="2">Uncharacterized protein</fullName>
    </submittedName>
</protein>
<gene>
    <name evidence="2" type="ORF">CLV99_2156</name>
</gene>
<dbReference type="Proteomes" id="UP000295292">
    <property type="component" value="Unassembled WGS sequence"/>
</dbReference>
<evidence type="ECO:0000313" key="3">
    <source>
        <dbReference type="Proteomes" id="UP000295292"/>
    </source>
</evidence>
<keyword evidence="1" id="KW-0472">Membrane</keyword>
<name>A0A4R6WIF5_9SPHI</name>
<comment type="caution">
    <text evidence="2">The sequence shown here is derived from an EMBL/GenBank/DDBJ whole genome shotgun (WGS) entry which is preliminary data.</text>
</comment>
<reference evidence="2 3" key="1">
    <citation type="submission" date="2019-03" db="EMBL/GenBank/DDBJ databases">
        <title>Genomic Encyclopedia of Archaeal and Bacterial Type Strains, Phase II (KMG-II): from individual species to whole genera.</title>
        <authorList>
            <person name="Goeker M."/>
        </authorList>
    </citation>
    <scope>NUCLEOTIDE SEQUENCE [LARGE SCALE GENOMIC DNA]</scope>
    <source>
        <strain evidence="2 3">DSM 28353</strain>
    </source>
</reference>
<evidence type="ECO:0000313" key="2">
    <source>
        <dbReference type="EMBL" id="TDQ78177.1"/>
    </source>
</evidence>
<organism evidence="2 3">
    <name type="scientific">Sphingobacterium yanglingense</name>
    <dbReference type="NCBI Taxonomy" id="1437280"/>
    <lineage>
        <taxon>Bacteria</taxon>
        <taxon>Pseudomonadati</taxon>
        <taxon>Bacteroidota</taxon>
        <taxon>Sphingobacteriia</taxon>
        <taxon>Sphingobacteriales</taxon>
        <taxon>Sphingobacteriaceae</taxon>
        <taxon>Sphingobacterium</taxon>
    </lineage>
</organism>
<keyword evidence="1" id="KW-1133">Transmembrane helix</keyword>
<accession>A0A4R6WIF5</accession>
<feature type="transmembrane region" description="Helical" evidence="1">
    <location>
        <begin position="22"/>
        <end position="43"/>
    </location>
</feature>
<keyword evidence="3" id="KW-1185">Reference proteome</keyword>
<dbReference type="AlphaFoldDB" id="A0A4R6WIF5"/>
<proteinExistence type="predicted"/>
<dbReference type="EMBL" id="SNYV01000013">
    <property type="protein sequence ID" value="TDQ78177.1"/>
    <property type="molecule type" value="Genomic_DNA"/>
</dbReference>
<keyword evidence="1" id="KW-0812">Transmembrane</keyword>